<keyword evidence="1" id="KW-1133">Transmembrane helix</keyword>
<evidence type="ECO:0000313" key="3">
    <source>
        <dbReference type="Proteomes" id="UP000078512"/>
    </source>
</evidence>
<sequence>MAARRNASIAYQPLSEIGGLMPDVVINYTDIPDPIGLSPLPVPVMLPNPVFLPPPPSGPVAVAAFVFVFFVVVVVVVVVLNHHFKSHTLQLKESVFNYSNRPDEDLMSDTVFDLSDAHVLIEAVEVEMEGPALDLAPALAPTPALAPAEEQPIAASVNPALTVVSSAGVGDN</sequence>
<feature type="transmembrane region" description="Helical" evidence="1">
    <location>
        <begin position="60"/>
        <end position="80"/>
    </location>
</feature>
<keyword evidence="3" id="KW-1185">Reference proteome</keyword>
<accession>A0A197JT04</accession>
<name>A0A197JT04_9FUNG</name>
<dbReference type="AlphaFoldDB" id="A0A197JT04"/>
<keyword evidence="1" id="KW-0812">Transmembrane</keyword>
<protein>
    <submittedName>
        <fullName evidence="2">Uncharacterized protein</fullName>
    </submittedName>
</protein>
<keyword evidence="1" id="KW-0472">Membrane</keyword>
<organism evidence="2 3">
    <name type="scientific">Linnemannia elongata AG-77</name>
    <dbReference type="NCBI Taxonomy" id="1314771"/>
    <lineage>
        <taxon>Eukaryota</taxon>
        <taxon>Fungi</taxon>
        <taxon>Fungi incertae sedis</taxon>
        <taxon>Mucoromycota</taxon>
        <taxon>Mortierellomycotina</taxon>
        <taxon>Mortierellomycetes</taxon>
        <taxon>Mortierellales</taxon>
        <taxon>Mortierellaceae</taxon>
        <taxon>Linnemannia</taxon>
    </lineage>
</organism>
<evidence type="ECO:0000256" key="1">
    <source>
        <dbReference type="SAM" id="Phobius"/>
    </source>
</evidence>
<dbReference type="Proteomes" id="UP000078512">
    <property type="component" value="Unassembled WGS sequence"/>
</dbReference>
<dbReference type="EMBL" id="KV442057">
    <property type="protein sequence ID" value="OAQ27449.1"/>
    <property type="molecule type" value="Genomic_DNA"/>
</dbReference>
<reference evidence="2 3" key="1">
    <citation type="submission" date="2016-05" db="EMBL/GenBank/DDBJ databases">
        <title>Genome sequencing reveals origins of a unique bacterial endosymbiosis in the earliest lineages of terrestrial Fungi.</title>
        <authorList>
            <consortium name="DOE Joint Genome Institute"/>
            <person name="Uehling J."/>
            <person name="Gryganskyi A."/>
            <person name="Hameed K."/>
            <person name="Tschaplinski T."/>
            <person name="Misztal P."/>
            <person name="Wu S."/>
            <person name="Desiro A."/>
            <person name="Vande Pol N."/>
            <person name="Du Z.-Y."/>
            <person name="Zienkiewicz A."/>
            <person name="Zienkiewicz K."/>
            <person name="Morin E."/>
            <person name="Tisserant E."/>
            <person name="Splivallo R."/>
            <person name="Hainaut M."/>
            <person name="Henrissat B."/>
            <person name="Ohm R."/>
            <person name="Kuo A."/>
            <person name="Yan J."/>
            <person name="Lipzen A."/>
            <person name="Nolan M."/>
            <person name="Labutti K."/>
            <person name="Barry K."/>
            <person name="Goldstein A."/>
            <person name="Labbe J."/>
            <person name="Schadt C."/>
            <person name="Tuskan G."/>
            <person name="Grigoriev I."/>
            <person name="Martin F."/>
            <person name="Vilgalys R."/>
            <person name="Bonito G."/>
        </authorList>
    </citation>
    <scope>NUCLEOTIDE SEQUENCE [LARGE SCALE GENOMIC DNA]</scope>
    <source>
        <strain evidence="2 3">AG-77</strain>
    </source>
</reference>
<gene>
    <name evidence="2" type="ORF">K457DRAFT_21328</name>
</gene>
<evidence type="ECO:0000313" key="2">
    <source>
        <dbReference type="EMBL" id="OAQ27449.1"/>
    </source>
</evidence>
<proteinExistence type="predicted"/>